<dbReference type="GO" id="GO:0003723">
    <property type="term" value="F:RNA binding"/>
    <property type="evidence" value="ECO:0007669"/>
    <property type="project" value="InterPro"/>
</dbReference>
<feature type="compositionally biased region" description="Polar residues" evidence="4">
    <location>
        <begin position="71"/>
        <end position="80"/>
    </location>
</feature>
<feature type="region of interest" description="Disordered" evidence="4">
    <location>
        <begin position="1"/>
        <end position="139"/>
    </location>
</feature>
<dbReference type="SUPFAM" id="SSF48371">
    <property type="entry name" value="ARM repeat"/>
    <property type="match status" value="1"/>
</dbReference>
<feature type="compositionally biased region" description="Basic and acidic residues" evidence="4">
    <location>
        <begin position="31"/>
        <end position="44"/>
    </location>
</feature>
<evidence type="ECO:0000256" key="4">
    <source>
        <dbReference type="SAM" id="MobiDB-lite"/>
    </source>
</evidence>
<dbReference type="SMART" id="SM00544">
    <property type="entry name" value="MA3"/>
    <property type="match status" value="1"/>
</dbReference>
<dbReference type="Pfam" id="PF02847">
    <property type="entry name" value="MA3"/>
    <property type="match status" value="1"/>
</dbReference>
<reference evidence="6" key="1">
    <citation type="journal article" date="2023" name="Genome Biol. Evol.">
        <title>First Whole Genome Sequence and Flow Cytometry Genome Size Data for the Lichen-Forming Fungus Ramalina farinacea (Ascomycota).</title>
        <authorList>
            <person name="Llewellyn T."/>
            <person name="Mian S."/>
            <person name="Hill R."/>
            <person name="Leitch I.J."/>
            <person name="Gaya E."/>
        </authorList>
    </citation>
    <scope>NUCLEOTIDE SEQUENCE</scope>
    <source>
        <strain evidence="6">LIQ254RAFAR</strain>
    </source>
</reference>
<evidence type="ECO:0000313" key="7">
    <source>
        <dbReference type="Proteomes" id="UP001161017"/>
    </source>
</evidence>
<dbReference type="InterPro" id="IPR050781">
    <property type="entry name" value="CWC22_splicing_factor"/>
</dbReference>
<dbReference type="Proteomes" id="UP001161017">
    <property type="component" value="Unassembled WGS sequence"/>
</dbReference>
<dbReference type="GO" id="GO:0042274">
    <property type="term" value="P:ribosomal small subunit biogenesis"/>
    <property type="evidence" value="ECO:0007669"/>
    <property type="project" value="TreeGrafter"/>
</dbReference>
<dbReference type="Gene3D" id="1.25.40.180">
    <property type="match status" value="1"/>
</dbReference>
<dbReference type="GO" id="GO:0005730">
    <property type="term" value="C:nucleolus"/>
    <property type="evidence" value="ECO:0007669"/>
    <property type="project" value="UniProtKB-SubCell"/>
</dbReference>
<dbReference type="Pfam" id="PF02854">
    <property type="entry name" value="MIF4G"/>
    <property type="match status" value="1"/>
</dbReference>
<feature type="domain" description="MI" evidence="5">
    <location>
        <begin position="619"/>
        <end position="750"/>
    </location>
</feature>
<feature type="compositionally biased region" description="Basic and acidic residues" evidence="4">
    <location>
        <begin position="1"/>
        <end position="16"/>
    </location>
</feature>
<feature type="compositionally biased region" description="Acidic residues" evidence="4">
    <location>
        <begin position="231"/>
        <end position="240"/>
    </location>
</feature>
<evidence type="ECO:0000256" key="3">
    <source>
        <dbReference type="ARBA" id="ARBA00023242"/>
    </source>
</evidence>
<comment type="caution">
    <text evidence="6">The sequence shown here is derived from an EMBL/GenBank/DDBJ whole genome shotgun (WGS) entry which is preliminary data.</text>
</comment>
<evidence type="ECO:0000256" key="1">
    <source>
        <dbReference type="ARBA" id="ARBA00004604"/>
    </source>
</evidence>
<feature type="compositionally biased region" description="Basic and acidic residues" evidence="4">
    <location>
        <begin position="81"/>
        <end position="95"/>
    </location>
</feature>
<evidence type="ECO:0000313" key="6">
    <source>
        <dbReference type="EMBL" id="MDI1485215.1"/>
    </source>
</evidence>
<dbReference type="AlphaFoldDB" id="A0AA43QEP8"/>
<feature type="compositionally biased region" description="Low complexity" evidence="4">
    <location>
        <begin position="169"/>
        <end position="178"/>
    </location>
</feature>
<keyword evidence="7" id="KW-1185">Reference proteome</keyword>
<evidence type="ECO:0000259" key="5">
    <source>
        <dbReference type="PROSITE" id="PS51366"/>
    </source>
</evidence>
<feature type="compositionally biased region" description="Polar residues" evidence="4">
    <location>
        <begin position="583"/>
        <end position="594"/>
    </location>
</feature>
<feature type="compositionally biased region" description="Basic and acidic residues" evidence="4">
    <location>
        <begin position="260"/>
        <end position="270"/>
    </location>
</feature>
<protein>
    <submittedName>
        <fullName evidence="6">Suppressor of glycerol defect</fullName>
    </submittedName>
</protein>
<dbReference type="PANTHER" id="PTHR18034:SF4">
    <property type="entry name" value="NUCLEOLAR MIF4G DOMAIN-CONTAINING PROTEIN 1"/>
    <property type="match status" value="1"/>
</dbReference>
<feature type="compositionally biased region" description="Acidic residues" evidence="4">
    <location>
        <begin position="209"/>
        <end position="222"/>
    </location>
</feature>
<dbReference type="EMBL" id="JAPUFD010000001">
    <property type="protein sequence ID" value="MDI1485215.1"/>
    <property type="molecule type" value="Genomic_DNA"/>
</dbReference>
<comment type="similarity">
    <text evidence="2">Belongs to the CWC22 family.</text>
</comment>
<gene>
    <name evidence="6" type="primary">SGD1</name>
    <name evidence="6" type="ORF">OHK93_000352</name>
</gene>
<keyword evidence="3" id="KW-0539">Nucleus</keyword>
<dbReference type="InterPro" id="IPR003890">
    <property type="entry name" value="MIF4G-like_typ-3"/>
</dbReference>
<organism evidence="6 7">
    <name type="scientific">Ramalina farinacea</name>
    <dbReference type="NCBI Taxonomy" id="258253"/>
    <lineage>
        <taxon>Eukaryota</taxon>
        <taxon>Fungi</taxon>
        <taxon>Dikarya</taxon>
        <taxon>Ascomycota</taxon>
        <taxon>Pezizomycotina</taxon>
        <taxon>Lecanoromycetes</taxon>
        <taxon>OSLEUM clade</taxon>
        <taxon>Lecanoromycetidae</taxon>
        <taxon>Lecanorales</taxon>
        <taxon>Lecanorineae</taxon>
        <taxon>Ramalinaceae</taxon>
        <taxon>Ramalina</taxon>
    </lineage>
</organism>
<accession>A0AA43QEP8</accession>
<feature type="region of interest" description="Disordered" evidence="4">
    <location>
        <begin position="154"/>
        <end position="306"/>
    </location>
</feature>
<evidence type="ECO:0000256" key="2">
    <source>
        <dbReference type="ARBA" id="ARBA00006856"/>
    </source>
</evidence>
<name>A0AA43QEP8_9LECA</name>
<comment type="subcellular location">
    <subcellularLocation>
        <location evidence="1">Nucleus</location>
        <location evidence="1">Nucleolus</location>
    </subcellularLocation>
</comment>
<feature type="region of interest" description="Disordered" evidence="4">
    <location>
        <begin position="575"/>
        <end position="607"/>
    </location>
</feature>
<sequence length="847" mass="95287">MSERLHETTKLPKRIADQLGILDNTKKGPWKRHEGPSARKEQRKAARHGKKLGQIPPSHKSFVRPTHVHQDTQGRSQNGARDSHKQTKPSEKDNILRPISKKSKVKQPGSTKGSKRDRSASPSADVAPKLSKKVQASLAEDDAEIHALERALGVKDRKKLPKSFEEEGLSSLLDGLSDTDPLEKASLGKRERNEGQLWLQKKRRKIREAEDDQNLVEDELSDFEGFSGGDESWEEQLDENGLDHDKDSSDEEQASTGFNHAHEASPPEPRHKIRENPYIAPPTQTLDTVPVKYVPPSKRHDAGTESEDLSHLRRRLRGLLNRFSESNLLSIVREVETFYQNHARQHVSETLIDILLALLADPTLLSETFIILHAAFIAALYKVIGNGFGAQIVRRVDEIFSAHHELQNSSITHNKVTTNLISLIANLYVFQVISSRLIFDYVRACLKEISENNTELLLKIVRIAGPQLRQEDSSALKGIVSELESKLAQEDKSKLSVRTAFMIESINKLRNNRMKTGASAALISSELTIALKKIIGSLNQGSLRAREPLGIGLKDIRDSEARGEWWLIGASWKDQAPHEQDSDPSQKPYQNQAMKKNGSGDDGIGDNFLDGRELGMNTEIRRAIYFQVTEAEDYNDAYARLKKLSLKKHQEQEIPKVLIRCSGAGKVYNPYYTLLSRRLCSERNMRMSFQFSLWDLFKRMGEGKENDDFSDDDDDEGALDMRAIVNLGRLYGTLIAEGSLSLGVLRNLNLAYLQQKGRIFVELLLITVMVESQQGENNRRDETAMMKIFLRPKEMPEMANGLHYFIKKVLRKSRIAGSEADCAIVKWGCNVVADALATMSTGTVVDD</sequence>
<dbReference type="InterPro" id="IPR003891">
    <property type="entry name" value="Initiation_fac_eIF4g_MI"/>
</dbReference>
<dbReference type="PANTHER" id="PTHR18034">
    <property type="entry name" value="CELL CYCLE CONTROL PROTEIN CWF22-RELATED"/>
    <property type="match status" value="1"/>
</dbReference>
<proteinExistence type="inferred from homology"/>
<feature type="compositionally biased region" description="Basic and acidic residues" evidence="4">
    <location>
        <begin position="181"/>
        <end position="194"/>
    </location>
</feature>
<dbReference type="SMART" id="SM00543">
    <property type="entry name" value="MIF4G"/>
    <property type="match status" value="1"/>
</dbReference>
<dbReference type="InterPro" id="IPR016024">
    <property type="entry name" value="ARM-type_fold"/>
</dbReference>
<dbReference type="PROSITE" id="PS51366">
    <property type="entry name" value="MI"/>
    <property type="match status" value="1"/>
</dbReference>